<name>F9WU95_TRYVY</name>
<evidence type="ECO:0000313" key="1">
    <source>
        <dbReference type="EMBL" id="CCD21143.1"/>
    </source>
</evidence>
<keyword evidence="2" id="KW-1185">Reference proteome</keyword>
<dbReference type="Proteomes" id="UP000009027">
    <property type="component" value="Unassembled WGS sequence"/>
</dbReference>
<reference evidence="1 2" key="1">
    <citation type="journal article" date="2012" name="Proc. Natl. Acad. Sci. U.S.A.">
        <title>Antigenic diversity is generated by distinct evolutionary mechanisms in African trypanosome species.</title>
        <authorList>
            <person name="Jackson A.P."/>
            <person name="Berry A."/>
            <person name="Aslett M."/>
            <person name="Allison H.C."/>
            <person name="Burton P."/>
            <person name="Vavrova-Anderson J."/>
            <person name="Brown R."/>
            <person name="Browne H."/>
            <person name="Corton N."/>
            <person name="Hauser H."/>
            <person name="Gamble J."/>
            <person name="Gilderthorp R."/>
            <person name="Marcello L."/>
            <person name="McQuillan J."/>
            <person name="Otto T.D."/>
            <person name="Quail M.A."/>
            <person name="Sanders M.J."/>
            <person name="van Tonder A."/>
            <person name="Ginger M.L."/>
            <person name="Field M.C."/>
            <person name="Barry J.D."/>
            <person name="Hertz-Fowler C."/>
            <person name="Berriman M."/>
        </authorList>
    </citation>
    <scope>NUCLEOTIDE SEQUENCE</scope>
    <source>
        <strain evidence="1 2">Y486</strain>
    </source>
</reference>
<accession>F9WU95</accession>
<dbReference type="VEuPathDB" id="TriTrypDB:TvY486_0040520"/>
<dbReference type="EMBL" id="CAEX01007088">
    <property type="protein sequence ID" value="CCD21143.1"/>
    <property type="molecule type" value="Genomic_DNA"/>
</dbReference>
<gene>
    <name evidence="1" type="ORF">TvY486_0040520</name>
</gene>
<sequence>MCGSAFLPAWEERRSSEDPAALMRCVRPDLRRSAQVGQVGRRTTNQASHRPPYCGLQLGHAADERAGGTLAVTGGDTLSVGLRLVKEVRGARRRRPAAHAAPPRAQCGWSARHAQQQTADERFGLSSHKSFFAQESAMSAETGSLATARAIC</sequence>
<dbReference type="AlphaFoldDB" id="F9WU95"/>
<evidence type="ECO:0000313" key="2">
    <source>
        <dbReference type="Proteomes" id="UP000009027"/>
    </source>
</evidence>
<organism evidence="1 2">
    <name type="scientific">Trypanosoma vivax (strain Y486)</name>
    <dbReference type="NCBI Taxonomy" id="1055687"/>
    <lineage>
        <taxon>Eukaryota</taxon>
        <taxon>Discoba</taxon>
        <taxon>Euglenozoa</taxon>
        <taxon>Kinetoplastea</taxon>
        <taxon>Metakinetoplastina</taxon>
        <taxon>Trypanosomatida</taxon>
        <taxon>Trypanosomatidae</taxon>
        <taxon>Trypanosoma</taxon>
        <taxon>Duttonella</taxon>
    </lineage>
</organism>
<proteinExistence type="predicted"/>
<protein>
    <submittedName>
        <fullName evidence="1">Uncharacterized protein</fullName>
    </submittedName>
</protein>